<keyword evidence="3" id="KW-1185">Reference proteome</keyword>
<keyword evidence="1" id="KW-1133">Transmembrane helix</keyword>
<dbReference type="RefSeq" id="WP_236456469.1">
    <property type="nucleotide sequence ID" value="NZ_CBCSGE010000011.1"/>
</dbReference>
<proteinExistence type="predicted"/>
<accession>A0ABV5GK69</accession>
<sequence>MALLELVFVILKTGIYAFIYALLIFLILNVLHYFISKNWLEKILKQKTKFLSCLFVILFVFLFSFRFTYWQDTGLGDNYCIPIGYGQTIENEDFENTYFQPSENATSIVVNKYSIVNTMLYAEINHDFSKSSKFDYFSFNLKNKVLKKFTREKYIVFAKENNVPLPDTFISFVTHFETYLNNRPFWRKWLIP</sequence>
<feature type="transmembrane region" description="Helical" evidence="1">
    <location>
        <begin position="50"/>
        <end position="70"/>
    </location>
</feature>
<organism evidence="2 3">
    <name type="scientific">Flavobacterium jumunjinense</name>
    <dbReference type="NCBI Taxonomy" id="998845"/>
    <lineage>
        <taxon>Bacteria</taxon>
        <taxon>Pseudomonadati</taxon>
        <taxon>Bacteroidota</taxon>
        <taxon>Flavobacteriia</taxon>
        <taxon>Flavobacteriales</taxon>
        <taxon>Flavobacteriaceae</taxon>
        <taxon>Flavobacterium</taxon>
    </lineage>
</organism>
<comment type="caution">
    <text evidence="2">The sequence shown here is derived from an EMBL/GenBank/DDBJ whole genome shotgun (WGS) entry which is preliminary data.</text>
</comment>
<feature type="transmembrane region" description="Helical" evidence="1">
    <location>
        <begin position="6"/>
        <end position="30"/>
    </location>
</feature>
<keyword evidence="1" id="KW-0472">Membrane</keyword>
<dbReference type="EMBL" id="JBHMEY010000010">
    <property type="protein sequence ID" value="MFB9095771.1"/>
    <property type="molecule type" value="Genomic_DNA"/>
</dbReference>
<name>A0ABV5GK69_9FLAO</name>
<evidence type="ECO:0000313" key="3">
    <source>
        <dbReference type="Proteomes" id="UP001589607"/>
    </source>
</evidence>
<dbReference type="Proteomes" id="UP001589607">
    <property type="component" value="Unassembled WGS sequence"/>
</dbReference>
<protein>
    <submittedName>
        <fullName evidence="2">Uncharacterized protein</fullName>
    </submittedName>
</protein>
<evidence type="ECO:0000313" key="2">
    <source>
        <dbReference type="EMBL" id="MFB9095771.1"/>
    </source>
</evidence>
<gene>
    <name evidence="2" type="ORF">ACFFVF_04535</name>
</gene>
<evidence type="ECO:0000256" key="1">
    <source>
        <dbReference type="SAM" id="Phobius"/>
    </source>
</evidence>
<reference evidence="2 3" key="1">
    <citation type="submission" date="2024-09" db="EMBL/GenBank/DDBJ databases">
        <authorList>
            <person name="Sun Q."/>
            <person name="Mori K."/>
        </authorList>
    </citation>
    <scope>NUCLEOTIDE SEQUENCE [LARGE SCALE GENOMIC DNA]</scope>
    <source>
        <strain evidence="2 3">CECT 7955</strain>
    </source>
</reference>
<keyword evidence="1" id="KW-0812">Transmembrane</keyword>